<name>A0A7J7L2N1_9MAGN</name>
<protein>
    <submittedName>
        <fullName evidence="2">Uncharacterized protein</fullName>
    </submittedName>
</protein>
<comment type="caution">
    <text evidence="2">The sequence shown here is derived from an EMBL/GenBank/DDBJ whole genome shotgun (WGS) entry which is preliminary data.</text>
</comment>
<dbReference type="AlphaFoldDB" id="A0A7J7L2N1"/>
<keyword evidence="3" id="KW-1185">Reference proteome</keyword>
<feature type="compositionally biased region" description="Basic residues" evidence="1">
    <location>
        <begin position="53"/>
        <end position="63"/>
    </location>
</feature>
<gene>
    <name evidence="2" type="ORF">GIB67_030089</name>
</gene>
<organism evidence="2 3">
    <name type="scientific">Kingdonia uniflora</name>
    <dbReference type="NCBI Taxonomy" id="39325"/>
    <lineage>
        <taxon>Eukaryota</taxon>
        <taxon>Viridiplantae</taxon>
        <taxon>Streptophyta</taxon>
        <taxon>Embryophyta</taxon>
        <taxon>Tracheophyta</taxon>
        <taxon>Spermatophyta</taxon>
        <taxon>Magnoliopsida</taxon>
        <taxon>Ranunculales</taxon>
        <taxon>Circaeasteraceae</taxon>
        <taxon>Kingdonia</taxon>
    </lineage>
</organism>
<evidence type="ECO:0000313" key="2">
    <source>
        <dbReference type="EMBL" id="KAF6136804.1"/>
    </source>
</evidence>
<evidence type="ECO:0000313" key="3">
    <source>
        <dbReference type="Proteomes" id="UP000541444"/>
    </source>
</evidence>
<dbReference type="EMBL" id="JACGCM010002671">
    <property type="protein sequence ID" value="KAF6136804.1"/>
    <property type="molecule type" value="Genomic_DNA"/>
</dbReference>
<sequence length="146" mass="16625">MLLMARSANRVATPHPNSYEMKMSNAWKSTTPITQLALYTTISKPQGLIHKDQRQRKLKTKKKEKADQEGKCSLQNDTDLDIPLISLISKQKRCVRKRPTKLVKDEEIEADAPAYGDVLGDVLGSKSVEYGGQLPKREMVHWKRYS</sequence>
<accession>A0A7J7L2N1</accession>
<dbReference type="Proteomes" id="UP000541444">
    <property type="component" value="Unassembled WGS sequence"/>
</dbReference>
<feature type="region of interest" description="Disordered" evidence="1">
    <location>
        <begin position="50"/>
        <end position="70"/>
    </location>
</feature>
<proteinExistence type="predicted"/>
<reference evidence="2 3" key="1">
    <citation type="journal article" date="2020" name="IScience">
        <title>Genome Sequencing of the Endangered Kingdonia uniflora (Circaeasteraceae, Ranunculales) Reveals Potential Mechanisms of Evolutionary Specialization.</title>
        <authorList>
            <person name="Sun Y."/>
            <person name="Deng T."/>
            <person name="Zhang A."/>
            <person name="Moore M.J."/>
            <person name="Landis J.B."/>
            <person name="Lin N."/>
            <person name="Zhang H."/>
            <person name="Zhang X."/>
            <person name="Huang J."/>
            <person name="Zhang X."/>
            <person name="Sun H."/>
            <person name="Wang H."/>
        </authorList>
    </citation>
    <scope>NUCLEOTIDE SEQUENCE [LARGE SCALE GENOMIC DNA]</scope>
    <source>
        <strain evidence="2">TB1705</strain>
        <tissue evidence="2">Leaf</tissue>
    </source>
</reference>
<evidence type="ECO:0000256" key="1">
    <source>
        <dbReference type="SAM" id="MobiDB-lite"/>
    </source>
</evidence>